<name>A0AAV7AT40_ENGPU</name>
<protein>
    <submittedName>
        <fullName evidence="1">Uncharacterized protein</fullName>
    </submittedName>
</protein>
<organism evidence="1 2">
    <name type="scientific">Engystomops pustulosus</name>
    <name type="common">Tungara frog</name>
    <name type="synonym">Physalaemus pustulosus</name>
    <dbReference type="NCBI Taxonomy" id="76066"/>
    <lineage>
        <taxon>Eukaryota</taxon>
        <taxon>Metazoa</taxon>
        <taxon>Chordata</taxon>
        <taxon>Craniata</taxon>
        <taxon>Vertebrata</taxon>
        <taxon>Euteleostomi</taxon>
        <taxon>Amphibia</taxon>
        <taxon>Batrachia</taxon>
        <taxon>Anura</taxon>
        <taxon>Neobatrachia</taxon>
        <taxon>Hyloidea</taxon>
        <taxon>Leptodactylidae</taxon>
        <taxon>Leiuperinae</taxon>
        <taxon>Engystomops</taxon>
    </lineage>
</organism>
<dbReference type="Proteomes" id="UP000824782">
    <property type="component" value="Unassembled WGS sequence"/>
</dbReference>
<evidence type="ECO:0000313" key="1">
    <source>
        <dbReference type="EMBL" id="KAG8564417.1"/>
    </source>
</evidence>
<dbReference type="AlphaFoldDB" id="A0AAV7AT40"/>
<comment type="caution">
    <text evidence="1">The sequence shown here is derived from an EMBL/GenBank/DDBJ whole genome shotgun (WGS) entry which is preliminary data.</text>
</comment>
<accession>A0AAV7AT40</accession>
<sequence length="69" mass="7597">MGLFIVAWFCDTPSVDYSGSLTHGMAFICSGCEECYGLLNLIPFKCGVHAIVTIPINTYRIKLQTTSFT</sequence>
<keyword evidence="2" id="KW-1185">Reference proteome</keyword>
<reference evidence="1" key="1">
    <citation type="thesis" date="2020" institute="ProQuest LLC" country="789 East Eisenhower Parkway, Ann Arbor, MI, USA">
        <title>Comparative Genomics and Chromosome Evolution.</title>
        <authorList>
            <person name="Mudd A.B."/>
        </authorList>
    </citation>
    <scope>NUCLEOTIDE SEQUENCE</scope>
    <source>
        <strain evidence="1">237g6f4</strain>
        <tissue evidence="1">Blood</tissue>
    </source>
</reference>
<gene>
    <name evidence="1" type="ORF">GDO81_016454</name>
</gene>
<dbReference type="EMBL" id="WNYA01000007">
    <property type="protein sequence ID" value="KAG8564417.1"/>
    <property type="molecule type" value="Genomic_DNA"/>
</dbReference>
<evidence type="ECO:0000313" key="2">
    <source>
        <dbReference type="Proteomes" id="UP000824782"/>
    </source>
</evidence>
<proteinExistence type="predicted"/>